<feature type="transmembrane region" description="Helical" evidence="6">
    <location>
        <begin position="468"/>
        <end position="496"/>
    </location>
</feature>
<accession>A0A975G8F5</accession>
<evidence type="ECO:0000259" key="9">
    <source>
        <dbReference type="Pfam" id="PF11412"/>
    </source>
</evidence>
<feature type="transmembrane region" description="Helical" evidence="6">
    <location>
        <begin position="502"/>
        <end position="524"/>
    </location>
</feature>
<feature type="transmembrane region" description="Helical" evidence="6">
    <location>
        <begin position="569"/>
        <end position="587"/>
    </location>
</feature>
<dbReference type="EMBL" id="CP073100">
    <property type="protein sequence ID" value="QUE51252.1"/>
    <property type="molecule type" value="Genomic_DNA"/>
</dbReference>
<dbReference type="InterPro" id="IPR028250">
    <property type="entry name" value="DsbDN"/>
</dbReference>
<sequence>MRRLATFLFLAASALLPVRAQYDFGQLGGDGGKEGSSATLVSEVKSIAPGKPFTVALQLKHPEEWHSYYVNSGGVEKAPELKWTLPDGFTAGLIQWPTPEVKDGFFGKSFVFGGSPVFLVDITPPSTLKAGDHAKLELAAGWQICKEMCKDEKATLNLDLTVADAPVTDASKAEFFQKVRKTHPRASTAWSYISVNKGDTFEVRLTPGAGAAGDLDKAGLEFVPAVPFVQALSDGGSLKHEGSSWVLVLKRKTKDALENDIPVGRTISGILSAKTPLDTTTGSPAIVLTDVGMITKVGSMVVEYSSVVVMENGQPGATDSSGKSVATSQDLPFPKLLFVLGSMAVGGLILNLMPCVFPVIGLKIMGFVQQAGEDRRKVVVHGLAFTAGVLISFWVLSGVLFAARAAAFAKTGSAESVGWGYQLQDPRVVLGLLLLMFVLALNMFGVFEIGASATSIGGSLQAKQGTMGAFFSGVLATLVATPCSAPFLGVAIGTAIGLPAVQFFLCFTAMGIGLAFPYLLLSCVPSLIRFLPRPGAWMESFKQAMSFLLFATAGYLLWVYVGQISLENMLGPVFGLSSIALGAWIYGRWHLPHRTARTRMTAVVLALVFVLGGVWLSKPPAKSALVWEHWSDARVQELLKQGTPVYVDFTAQWCATCQVNKKRAYTPEVIKLMNSRGVVTLKADKTNPDPAIETKLRELNRSAIPVNVLYVPGKEPVITPELLSPGYLTDLIGKEVPAK</sequence>
<gene>
    <name evidence="10" type="ORF">KBB96_20655</name>
</gene>
<evidence type="ECO:0000256" key="1">
    <source>
        <dbReference type="ARBA" id="ARBA00004141"/>
    </source>
</evidence>
<dbReference type="GO" id="GO:0016020">
    <property type="term" value="C:membrane"/>
    <property type="evidence" value="ECO:0007669"/>
    <property type="project" value="UniProtKB-SubCell"/>
</dbReference>
<evidence type="ECO:0000313" key="11">
    <source>
        <dbReference type="Proteomes" id="UP000676169"/>
    </source>
</evidence>
<feature type="transmembrane region" description="Helical" evidence="6">
    <location>
        <begin position="599"/>
        <end position="616"/>
    </location>
</feature>
<dbReference type="PANTHER" id="PTHR32234">
    <property type="entry name" value="THIOL:DISULFIDE INTERCHANGE PROTEIN DSBD"/>
    <property type="match status" value="1"/>
</dbReference>
<comment type="subcellular location">
    <subcellularLocation>
        <location evidence="1">Membrane</location>
        <topology evidence="1">Multi-pass membrane protein</topology>
    </subcellularLocation>
</comment>
<keyword evidence="5 6" id="KW-0472">Membrane</keyword>
<keyword evidence="11" id="KW-1185">Reference proteome</keyword>
<dbReference type="GO" id="GO:0015035">
    <property type="term" value="F:protein-disulfide reductase activity"/>
    <property type="evidence" value="ECO:0007669"/>
    <property type="project" value="TreeGrafter"/>
</dbReference>
<evidence type="ECO:0000313" key="10">
    <source>
        <dbReference type="EMBL" id="QUE51252.1"/>
    </source>
</evidence>
<dbReference type="SUPFAM" id="SSF52833">
    <property type="entry name" value="Thioredoxin-like"/>
    <property type="match status" value="1"/>
</dbReference>
<feature type="chain" id="PRO_5037633603" evidence="7">
    <location>
        <begin position="21"/>
        <end position="739"/>
    </location>
</feature>
<feature type="transmembrane region" description="Helical" evidence="6">
    <location>
        <begin position="428"/>
        <end position="447"/>
    </location>
</feature>
<evidence type="ECO:0000256" key="6">
    <source>
        <dbReference type="SAM" id="Phobius"/>
    </source>
</evidence>
<evidence type="ECO:0000256" key="2">
    <source>
        <dbReference type="ARBA" id="ARBA00022692"/>
    </source>
</evidence>
<dbReference type="Proteomes" id="UP000676169">
    <property type="component" value="Chromosome"/>
</dbReference>
<feature type="transmembrane region" description="Helical" evidence="6">
    <location>
        <begin position="544"/>
        <end position="563"/>
    </location>
</feature>
<keyword evidence="7" id="KW-0732">Signal</keyword>
<dbReference type="GO" id="GO:0045454">
    <property type="term" value="P:cell redox homeostasis"/>
    <property type="evidence" value="ECO:0007669"/>
    <property type="project" value="TreeGrafter"/>
</dbReference>
<dbReference type="Gene3D" id="3.40.30.10">
    <property type="entry name" value="Glutaredoxin"/>
    <property type="match status" value="1"/>
</dbReference>
<keyword evidence="3" id="KW-0201">Cytochrome c-type biogenesis</keyword>
<dbReference type="KEGG" id="lamb:KBB96_20655"/>
<protein>
    <submittedName>
        <fullName evidence="10">Thioredoxin family protein</fullName>
    </submittedName>
</protein>
<dbReference type="AlphaFoldDB" id="A0A975G8F5"/>
<feature type="transmembrane region" description="Helical" evidence="6">
    <location>
        <begin position="383"/>
        <end position="408"/>
    </location>
</feature>
<evidence type="ECO:0000256" key="4">
    <source>
        <dbReference type="ARBA" id="ARBA00022989"/>
    </source>
</evidence>
<dbReference type="Pfam" id="PF02683">
    <property type="entry name" value="DsbD_TM"/>
    <property type="match status" value="1"/>
</dbReference>
<name>A0A975G8F5_9BACT</name>
<organism evidence="10 11">
    <name type="scientific">Luteolibacter ambystomatis</name>
    <dbReference type="NCBI Taxonomy" id="2824561"/>
    <lineage>
        <taxon>Bacteria</taxon>
        <taxon>Pseudomonadati</taxon>
        <taxon>Verrucomicrobiota</taxon>
        <taxon>Verrucomicrobiia</taxon>
        <taxon>Verrucomicrobiales</taxon>
        <taxon>Verrucomicrobiaceae</taxon>
        <taxon>Luteolibacter</taxon>
    </lineage>
</organism>
<dbReference type="Pfam" id="PF11412">
    <property type="entry name" value="DsbD_N"/>
    <property type="match status" value="1"/>
</dbReference>
<feature type="transmembrane region" description="Helical" evidence="6">
    <location>
        <begin position="336"/>
        <end position="362"/>
    </location>
</feature>
<feature type="domain" description="Cytochrome C biogenesis protein transmembrane" evidence="8">
    <location>
        <begin position="338"/>
        <end position="557"/>
    </location>
</feature>
<evidence type="ECO:0000256" key="5">
    <source>
        <dbReference type="ARBA" id="ARBA00023136"/>
    </source>
</evidence>
<evidence type="ECO:0000259" key="8">
    <source>
        <dbReference type="Pfam" id="PF02683"/>
    </source>
</evidence>
<feature type="domain" description="Thiol:disulfide interchange protein DsbD N-terminal" evidence="9">
    <location>
        <begin position="47"/>
        <end position="153"/>
    </location>
</feature>
<proteinExistence type="predicted"/>
<dbReference type="InterPro" id="IPR036249">
    <property type="entry name" value="Thioredoxin-like_sf"/>
</dbReference>
<keyword evidence="2 6" id="KW-0812">Transmembrane</keyword>
<dbReference type="InterPro" id="IPR003834">
    <property type="entry name" value="Cyt_c_assmbl_TM_dom"/>
</dbReference>
<dbReference type="Pfam" id="PF13899">
    <property type="entry name" value="Thioredoxin_7"/>
    <property type="match status" value="1"/>
</dbReference>
<dbReference type="PANTHER" id="PTHR32234:SF3">
    <property type="entry name" value="SUPPRESSION OF COPPER SENSITIVITY PROTEIN"/>
    <property type="match status" value="1"/>
</dbReference>
<keyword evidence="4 6" id="KW-1133">Transmembrane helix</keyword>
<evidence type="ECO:0000256" key="7">
    <source>
        <dbReference type="SAM" id="SignalP"/>
    </source>
</evidence>
<evidence type="ECO:0000256" key="3">
    <source>
        <dbReference type="ARBA" id="ARBA00022748"/>
    </source>
</evidence>
<reference evidence="10" key="1">
    <citation type="submission" date="2021-04" db="EMBL/GenBank/DDBJ databases">
        <title>Luteolibacter sp. 32A isolated from the skin of an Anderson's salamander (Ambystoma andersonii).</title>
        <authorList>
            <person name="Spergser J."/>
            <person name="Busse H.-J."/>
        </authorList>
    </citation>
    <scope>NUCLEOTIDE SEQUENCE</scope>
    <source>
        <strain evidence="10">32A</strain>
    </source>
</reference>
<dbReference type="GO" id="GO:0017004">
    <property type="term" value="P:cytochrome complex assembly"/>
    <property type="evidence" value="ECO:0007669"/>
    <property type="project" value="UniProtKB-KW"/>
</dbReference>
<feature type="signal peptide" evidence="7">
    <location>
        <begin position="1"/>
        <end position="20"/>
    </location>
</feature>
<dbReference type="RefSeq" id="WP_211631391.1">
    <property type="nucleotide sequence ID" value="NZ_CP073100.1"/>
</dbReference>